<name>A0A1V3L0A8_9PAST</name>
<dbReference type="Proteomes" id="UP000188573">
    <property type="component" value="Unassembled WGS sequence"/>
</dbReference>
<comment type="caution">
    <text evidence="1">The sequence shown here is derived from an EMBL/GenBank/DDBJ whole genome shotgun (WGS) entry which is preliminary data.</text>
</comment>
<evidence type="ECO:0000313" key="2">
    <source>
        <dbReference type="Proteomes" id="UP000188573"/>
    </source>
</evidence>
<dbReference type="EMBL" id="MLAG01000014">
    <property type="protein sequence ID" value="OOF83364.1"/>
    <property type="molecule type" value="Genomic_DNA"/>
</dbReference>
<sequence length="73" mass="8381">MVLGNHQWLKIAYDFSTKLSVEIQEIKDKSVFKEIGDKRGKVRLKIGLNFRFLAVENVILGKGGRDTLRVSEF</sequence>
<dbReference type="AlphaFoldDB" id="A0A1V3L0A8"/>
<gene>
    <name evidence="1" type="ORF">BKG92_03525</name>
</gene>
<reference evidence="1 2" key="1">
    <citation type="submission" date="2016-10" db="EMBL/GenBank/DDBJ databases">
        <title>Rodentibacter gen. nov. and new species.</title>
        <authorList>
            <person name="Christensen H."/>
        </authorList>
    </citation>
    <scope>NUCLEOTIDE SEQUENCE [LARGE SCALE GENOMIC DNA]</scope>
    <source>
        <strain evidence="1 2">Ac81</strain>
    </source>
</reference>
<accession>A0A1V3L0A8</accession>
<evidence type="ECO:0000313" key="1">
    <source>
        <dbReference type="EMBL" id="OOF83364.1"/>
    </source>
</evidence>
<keyword evidence="2" id="KW-1185">Reference proteome</keyword>
<protein>
    <submittedName>
        <fullName evidence="1">Uncharacterized protein</fullName>
    </submittedName>
</protein>
<organism evidence="1 2">
    <name type="scientific">Rodentibacter ratti</name>
    <dbReference type="NCBI Taxonomy" id="1906745"/>
    <lineage>
        <taxon>Bacteria</taxon>
        <taxon>Pseudomonadati</taxon>
        <taxon>Pseudomonadota</taxon>
        <taxon>Gammaproteobacteria</taxon>
        <taxon>Pasteurellales</taxon>
        <taxon>Pasteurellaceae</taxon>
        <taxon>Rodentibacter</taxon>
    </lineage>
</organism>
<proteinExistence type="predicted"/>